<organism evidence="1 2">
    <name type="scientific">Roseomonas haemaphysalidis</name>
    <dbReference type="NCBI Taxonomy" id="2768162"/>
    <lineage>
        <taxon>Bacteria</taxon>
        <taxon>Pseudomonadati</taxon>
        <taxon>Pseudomonadota</taxon>
        <taxon>Alphaproteobacteria</taxon>
        <taxon>Acetobacterales</taxon>
        <taxon>Roseomonadaceae</taxon>
        <taxon>Roseomonas</taxon>
    </lineage>
</organism>
<keyword evidence="2" id="KW-1185">Reference proteome</keyword>
<dbReference type="Proteomes" id="UP001518989">
    <property type="component" value="Unassembled WGS sequence"/>
</dbReference>
<dbReference type="RefSeq" id="WP_207417011.1">
    <property type="nucleotide sequence ID" value="NZ_CP061177.1"/>
</dbReference>
<name>A0ABS3KSY6_9PROT</name>
<reference evidence="1 2" key="1">
    <citation type="submission" date="2020-09" db="EMBL/GenBank/DDBJ databases">
        <title>Roseomonas.</title>
        <authorList>
            <person name="Zhu W."/>
        </authorList>
    </citation>
    <scope>NUCLEOTIDE SEQUENCE [LARGE SCALE GENOMIC DNA]</scope>
    <source>
        <strain evidence="1 2">573</strain>
    </source>
</reference>
<sequence>MADARPSLGDLIQGLEMLEEVIVDGDAVARAVALCLLALLIDRFPTLDLQERAEDMLASFLADYPTGAELRATIGRLRTAPQRSLS</sequence>
<evidence type="ECO:0000313" key="1">
    <source>
        <dbReference type="EMBL" id="MBO1079431.1"/>
    </source>
</evidence>
<protein>
    <submittedName>
        <fullName evidence="1">Uncharacterized protein</fullName>
    </submittedName>
</protein>
<dbReference type="EMBL" id="JACTNG010000004">
    <property type="protein sequence ID" value="MBO1079431.1"/>
    <property type="molecule type" value="Genomic_DNA"/>
</dbReference>
<evidence type="ECO:0000313" key="2">
    <source>
        <dbReference type="Proteomes" id="UP001518989"/>
    </source>
</evidence>
<proteinExistence type="predicted"/>
<comment type="caution">
    <text evidence="1">The sequence shown here is derived from an EMBL/GenBank/DDBJ whole genome shotgun (WGS) entry which is preliminary data.</text>
</comment>
<gene>
    <name evidence="1" type="ORF">IAI61_10335</name>
</gene>
<accession>A0ABS3KSY6</accession>